<dbReference type="Gene3D" id="2.10.25.10">
    <property type="entry name" value="Laminin"/>
    <property type="match status" value="1"/>
</dbReference>
<dbReference type="SMART" id="SM00034">
    <property type="entry name" value="CLECT"/>
    <property type="match status" value="1"/>
</dbReference>
<organism evidence="7 8">
    <name type="scientific">Tieghemostelium lacteum</name>
    <name type="common">Slime mold</name>
    <name type="synonym">Dictyostelium lacteum</name>
    <dbReference type="NCBI Taxonomy" id="361077"/>
    <lineage>
        <taxon>Eukaryota</taxon>
        <taxon>Amoebozoa</taxon>
        <taxon>Evosea</taxon>
        <taxon>Eumycetozoa</taxon>
        <taxon>Dictyostelia</taxon>
        <taxon>Dictyosteliales</taxon>
        <taxon>Raperosteliaceae</taxon>
        <taxon>Tieghemostelium</taxon>
    </lineage>
</organism>
<reference evidence="7 8" key="1">
    <citation type="submission" date="2015-12" db="EMBL/GenBank/DDBJ databases">
        <title>Dictyostelia acquired genes for synthesis and detection of signals that induce cell-type specialization by lateral gene transfer from prokaryotes.</title>
        <authorList>
            <person name="Gloeckner G."/>
            <person name="Schaap P."/>
        </authorList>
    </citation>
    <scope>NUCLEOTIDE SEQUENCE [LARGE SCALE GENOMIC DNA]</scope>
    <source>
        <strain evidence="7 8">TK</strain>
    </source>
</reference>
<evidence type="ECO:0000256" key="2">
    <source>
        <dbReference type="ARBA" id="ARBA00023180"/>
    </source>
</evidence>
<accession>A0A152A811</accession>
<feature type="signal peptide" evidence="5">
    <location>
        <begin position="1"/>
        <end position="21"/>
    </location>
</feature>
<feature type="chain" id="PRO_5007593743" evidence="5">
    <location>
        <begin position="22"/>
        <end position="1477"/>
    </location>
</feature>
<gene>
    <name evidence="7" type="ORF">DLAC_01218</name>
</gene>
<feature type="transmembrane region" description="Helical" evidence="4">
    <location>
        <begin position="1430"/>
        <end position="1454"/>
    </location>
</feature>
<comment type="caution">
    <text evidence="7">The sequence shown here is derived from an EMBL/GenBank/DDBJ whole genome shotgun (WGS) entry which is preliminary data.</text>
</comment>
<evidence type="ECO:0000256" key="3">
    <source>
        <dbReference type="PROSITE-ProRule" id="PRU00076"/>
    </source>
</evidence>
<dbReference type="InterPro" id="IPR013783">
    <property type="entry name" value="Ig-like_fold"/>
</dbReference>
<dbReference type="CDD" id="cd00037">
    <property type="entry name" value="CLECT"/>
    <property type="match status" value="1"/>
</dbReference>
<dbReference type="CDD" id="cd00102">
    <property type="entry name" value="IPT"/>
    <property type="match status" value="2"/>
</dbReference>
<keyword evidence="8" id="KW-1185">Reference proteome</keyword>
<keyword evidence="4" id="KW-0812">Transmembrane</keyword>
<dbReference type="InterPro" id="IPR052014">
    <property type="entry name" value="Dictyostelium_Tiger"/>
</dbReference>
<dbReference type="CDD" id="cd00055">
    <property type="entry name" value="EGF_Lam"/>
    <property type="match status" value="1"/>
</dbReference>
<dbReference type="PANTHER" id="PTHR31341">
    <property type="entry name" value="IPT/TIG DOMAIN-CONTAINING PROTEIN-RELATED-RELATED"/>
    <property type="match status" value="1"/>
</dbReference>
<dbReference type="Pfam" id="PF01833">
    <property type="entry name" value="TIG"/>
    <property type="match status" value="4"/>
</dbReference>
<dbReference type="InterPro" id="IPR002909">
    <property type="entry name" value="IPT_dom"/>
</dbReference>
<feature type="disulfide bond" evidence="3">
    <location>
        <begin position="1197"/>
        <end position="1206"/>
    </location>
</feature>
<keyword evidence="4" id="KW-1133">Transmembrane helix</keyword>
<keyword evidence="3" id="KW-1015">Disulfide bond</keyword>
<dbReference type="SUPFAM" id="SSF81296">
    <property type="entry name" value="E set domains"/>
    <property type="match status" value="2"/>
</dbReference>
<proteinExistence type="predicted"/>
<dbReference type="Gene3D" id="3.10.100.10">
    <property type="entry name" value="Mannose-Binding Protein A, subunit A"/>
    <property type="match status" value="1"/>
</dbReference>
<evidence type="ECO:0000256" key="4">
    <source>
        <dbReference type="SAM" id="Phobius"/>
    </source>
</evidence>
<keyword evidence="3" id="KW-0245">EGF-like domain</keyword>
<evidence type="ECO:0000313" key="8">
    <source>
        <dbReference type="Proteomes" id="UP000076078"/>
    </source>
</evidence>
<evidence type="ECO:0000259" key="6">
    <source>
        <dbReference type="PROSITE" id="PS50026"/>
    </source>
</evidence>
<feature type="disulfide bond" evidence="3">
    <location>
        <begin position="1178"/>
        <end position="1188"/>
    </location>
</feature>
<evidence type="ECO:0000256" key="1">
    <source>
        <dbReference type="ARBA" id="ARBA00022729"/>
    </source>
</evidence>
<dbReference type="EMBL" id="LODT01000004">
    <property type="protein sequence ID" value="KYR02380.1"/>
    <property type="molecule type" value="Genomic_DNA"/>
</dbReference>
<protein>
    <submittedName>
        <fullName evidence="7">EGF-like domain-containing protein</fullName>
    </submittedName>
</protein>
<dbReference type="InterPro" id="IPR000742">
    <property type="entry name" value="EGF"/>
</dbReference>
<sequence length="1477" mass="162869">MKKVEYVGLLFIFVLFNITYAQNYFYNPENGHYYSYNKLLLVTQAQAVSFCSTLGFNNSAGYLVTITSQSEFKFLENNIFNVPLDINSKVFWISGTNADNSNLYSYGDGPEKGEVMYIVNLDQSRYYSLFHFAEPSNLDTNSFVTVAYNDYTSKFYMKTADSTLTVEYVICEYGGLELPFMPAGATKNGIVTVKGNSGFPLDWIYSNMQIKFTVPGQPISTGIQCTNYVLTQVNNIQCTLPLGSGVYDLYYIETASNRTINVKGWGYRPPWISIVYPPNSIGTVTIAGYNFGSDPTNLLVWIGDNQQACNNPTLLVNEMAITCILPAPVGRLLPVTISVNGIQYTSYKSYVYWNETDLFYSGTNAPVSFSLQGYSSLPGIYGFQSTKSITTSELKIWYSKMYPYLLEGSYLQWNNMFYDSTNFIFKSLDTSLPVTPSYGILSGQLVGSNRLYLDWAANVLSSVDPQLSTSKAGLLVEYGGYNPLLLSQSITIYTSGATVSFRMSYYGSPIYARSYVFTFLGSTISYDSSSLYNTDVIMPMISVTIPPGVGTPGNVVGTLNGVPIDGTISITYFAPNILSISPAPSDTGLITIIGNGFGNDPTYLSVSVDTTSQCSNIKFLDQHLVFTCEMGPGIPGSTRSIIVTLSSQNSLPTTATYWIPLVSSISKGLPSGGQITIKGLNFYIDISIVTVTLDRTTILTCTMPVAFTEIHCILSPGRGSHTIQIQVGTSQSSLETLSYNSAMPEVVSQQSTKIIVEGLNFGYISAPPHFVGLTIEIGPPYLNITNLCTGMNNTMFECILTGSELFSGNGQLKVTSGFGPNYAAVNLRPVISVLGGTLYDTTTTDIMTISGMFFDNSSEPIRVTNSGVPSNYIGNITVNSYNTIYYSVPQYTGKNHTIRVLIGQSMYSNSVQYSYLPPSIVSVTPTLLSNNTYSFTVIATQMGSLQSNLYLSLGGYIMPVISFTSTNNTVVGNVYTRVIKYNTYLSLFVNDQEATYPTTLKPVIGTIKNRPPLIGGLVTIIGYYLSYSESPQVILQSQNLQNISLTSNTTLLADKWEIIASFTPGTGLFGILLTLPNSESDIYQFSYQSPIVRESTELYFNQPGNVTITGDNFAQVNPTVSIGSIPCTNPFILSINQLVCHFSANVTSENGESLDVSVTVDSLTGSNQVFFYTLDKDCEKNCSGHGDCDRTTSTCTCYTGYIGSDCSIKNNTKPEPPKTDGNGNTNLPGQSVNFNISLAFIREKKFDDSIVKVLDLTTMNIIEKKLIPPNTSFFKGEPIQQPSNSIKYQISIFDWDFEEQTNHLELIYKSSTPSVSELNCEETKTNSTNNIENYRGYKIQAGSDLFETKFSDRMIVDNRLLKSRISQLPESDPLYQQIGNTEQDELSILISLSTPYFRHFCTLDPNFSVLLTTESNENNDCDSHSKSNKWKLPVILVVSITAGLSIAVASIWYFRNKIVFKRQRNFILERLRNGSRE</sequence>
<dbReference type="InterPro" id="IPR016186">
    <property type="entry name" value="C-type_lectin-like/link_sf"/>
</dbReference>
<dbReference type="InParanoid" id="A0A152A811"/>
<dbReference type="OrthoDB" id="21152at2759"/>
<dbReference type="PROSITE" id="PS00022">
    <property type="entry name" value="EGF_1"/>
    <property type="match status" value="1"/>
</dbReference>
<dbReference type="Pfam" id="PF22933">
    <property type="entry name" value="ComC_SSD"/>
    <property type="match status" value="1"/>
</dbReference>
<dbReference type="InterPro" id="IPR016187">
    <property type="entry name" value="CTDL_fold"/>
</dbReference>
<keyword evidence="2" id="KW-0325">Glycoprotein</keyword>
<dbReference type="Gene3D" id="2.60.40.10">
    <property type="entry name" value="Immunoglobulins"/>
    <property type="match status" value="3"/>
</dbReference>
<dbReference type="SUPFAM" id="SSF56436">
    <property type="entry name" value="C-type lectin-like"/>
    <property type="match status" value="1"/>
</dbReference>
<dbReference type="Proteomes" id="UP000076078">
    <property type="component" value="Unassembled WGS sequence"/>
</dbReference>
<dbReference type="InterPro" id="IPR014756">
    <property type="entry name" value="Ig_E-set"/>
</dbReference>
<evidence type="ECO:0000256" key="5">
    <source>
        <dbReference type="SAM" id="SignalP"/>
    </source>
</evidence>
<comment type="caution">
    <text evidence="3">Lacks conserved residue(s) required for the propagation of feature annotation.</text>
</comment>
<dbReference type="InterPro" id="IPR054484">
    <property type="entry name" value="ComC_SSD"/>
</dbReference>
<dbReference type="InterPro" id="IPR001304">
    <property type="entry name" value="C-type_lectin-like"/>
</dbReference>
<dbReference type="PROSITE" id="PS01186">
    <property type="entry name" value="EGF_2"/>
    <property type="match status" value="1"/>
</dbReference>
<dbReference type="InterPro" id="IPR002049">
    <property type="entry name" value="LE_dom"/>
</dbReference>
<evidence type="ECO:0000313" key="7">
    <source>
        <dbReference type="EMBL" id="KYR02380.1"/>
    </source>
</evidence>
<dbReference type="PROSITE" id="PS50026">
    <property type="entry name" value="EGF_3"/>
    <property type="match status" value="1"/>
</dbReference>
<name>A0A152A811_TIELA</name>
<keyword evidence="4" id="KW-0472">Membrane</keyword>
<keyword evidence="1 5" id="KW-0732">Signal</keyword>
<feature type="domain" description="EGF-like" evidence="6">
    <location>
        <begin position="1174"/>
        <end position="1207"/>
    </location>
</feature>